<organism evidence="3 4">
    <name type="scientific">Ancylostoma duodenale</name>
    <dbReference type="NCBI Taxonomy" id="51022"/>
    <lineage>
        <taxon>Eukaryota</taxon>
        <taxon>Metazoa</taxon>
        <taxon>Ecdysozoa</taxon>
        <taxon>Nematoda</taxon>
        <taxon>Chromadorea</taxon>
        <taxon>Rhabditida</taxon>
        <taxon>Rhabditina</taxon>
        <taxon>Rhabditomorpha</taxon>
        <taxon>Strongyloidea</taxon>
        <taxon>Ancylostomatidae</taxon>
        <taxon>Ancylostomatinae</taxon>
        <taxon>Ancylostoma</taxon>
    </lineage>
</organism>
<dbReference type="Pfam" id="PF00135">
    <property type="entry name" value="COesterase"/>
    <property type="match status" value="2"/>
</dbReference>
<dbReference type="PANTHER" id="PTHR45580">
    <property type="entry name" value="PROTEIN CBG05369"/>
    <property type="match status" value="1"/>
</dbReference>
<proteinExistence type="predicted"/>
<dbReference type="EMBL" id="KN749556">
    <property type="protein sequence ID" value="KIH50488.1"/>
    <property type="molecule type" value="Genomic_DNA"/>
</dbReference>
<dbReference type="OrthoDB" id="19653at2759"/>
<dbReference type="InterPro" id="IPR029058">
    <property type="entry name" value="AB_hydrolase_fold"/>
</dbReference>
<evidence type="ECO:0000313" key="3">
    <source>
        <dbReference type="EMBL" id="KIH50488.1"/>
    </source>
</evidence>
<dbReference type="PANTHER" id="PTHR45580:SF6">
    <property type="entry name" value="CARBOXYLESTERASE TYPE B DOMAIN-CONTAINING PROTEIN"/>
    <property type="match status" value="1"/>
</dbReference>
<protein>
    <recommendedName>
        <fullName evidence="2">Carboxylesterase type B domain-containing protein</fullName>
    </recommendedName>
</protein>
<reference evidence="3 4" key="1">
    <citation type="submission" date="2013-12" db="EMBL/GenBank/DDBJ databases">
        <title>Draft genome of the parsitic nematode Ancylostoma duodenale.</title>
        <authorList>
            <person name="Mitreva M."/>
        </authorList>
    </citation>
    <scope>NUCLEOTIDE SEQUENCE [LARGE SCALE GENOMIC DNA]</scope>
    <source>
        <strain evidence="3 4">Zhejiang</strain>
    </source>
</reference>
<evidence type="ECO:0000259" key="2">
    <source>
        <dbReference type="Pfam" id="PF00135"/>
    </source>
</evidence>
<feature type="non-terminal residue" evidence="3">
    <location>
        <position position="1"/>
    </location>
</feature>
<dbReference type="Proteomes" id="UP000054047">
    <property type="component" value="Unassembled WGS sequence"/>
</dbReference>
<dbReference type="InterPro" id="IPR002018">
    <property type="entry name" value="CarbesteraseB"/>
</dbReference>
<sequence>LFQGVPIAQPPVGNRRFKLPEPPQPWEDNSSCPVIFYIHGGSLNYDSAVMFDDQYITDKYSSKDIIAGLEYIHHEISAFGGDPKQVTLMGHSQGGSIAMIFAASR</sequence>
<name>A0A0C2C2I2_9BILA</name>
<feature type="domain" description="Carboxylesterase type B" evidence="2">
    <location>
        <begin position="2"/>
        <end position="30"/>
    </location>
</feature>
<dbReference type="AlphaFoldDB" id="A0A0C2C2I2"/>
<feature type="region of interest" description="Disordered" evidence="1">
    <location>
        <begin position="1"/>
        <end position="25"/>
    </location>
</feature>
<dbReference type="Gene3D" id="3.40.50.1820">
    <property type="entry name" value="alpha/beta hydrolase"/>
    <property type="match status" value="2"/>
</dbReference>
<accession>A0A0C2C2I2</accession>
<feature type="domain" description="Carboxylesterase type B" evidence="2">
    <location>
        <begin position="62"/>
        <end position="104"/>
    </location>
</feature>
<keyword evidence="4" id="KW-1185">Reference proteome</keyword>
<evidence type="ECO:0000256" key="1">
    <source>
        <dbReference type="SAM" id="MobiDB-lite"/>
    </source>
</evidence>
<gene>
    <name evidence="3" type="ORF">ANCDUO_19433</name>
</gene>
<dbReference type="SUPFAM" id="SSF53474">
    <property type="entry name" value="alpha/beta-Hydrolases"/>
    <property type="match status" value="1"/>
</dbReference>
<evidence type="ECO:0000313" key="4">
    <source>
        <dbReference type="Proteomes" id="UP000054047"/>
    </source>
</evidence>